<gene>
    <name evidence="5" type="ORF">ALP05_03416</name>
</gene>
<evidence type="ECO:0000256" key="4">
    <source>
        <dbReference type="ARBA" id="ARBA00022679"/>
    </source>
</evidence>
<evidence type="ECO:0000256" key="3">
    <source>
        <dbReference type="ARBA" id="ARBA00012492"/>
    </source>
</evidence>
<comment type="catalytic activity">
    <reaction evidence="1">
        <text>3-oxoadipate + succinyl-CoA = 3-oxoadipyl-CoA + succinate</text>
        <dbReference type="Rhea" id="RHEA:12048"/>
        <dbReference type="ChEBI" id="CHEBI:15775"/>
        <dbReference type="ChEBI" id="CHEBI:30031"/>
        <dbReference type="ChEBI" id="CHEBI:57292"/>
        <dbReference type="ChEBI" id="CHEBI:57348"/>
        <dbReference type="EC" id="2.8.3.6"/>
    </reaction>
</comment>
<dbReference type="Pfam" id="PF01144">
    <property type="entry name" value="CoA_trans"/>
    <property type="match status" value="1"/>
</dbReference>
<name>A0A3M6FHV9_9PSED</name>
<dbReference type="EC" id="2.8.3.6" evidence="3"/>
<evidence type="ECO:0000256" key="2">
    <source>
        <dbReference type="ARBA" id="ARBA00005114"/>
    </source>
</evidence>
<evidence type="ECO:0000313" key="6">
    <source>
        <dbReference type="Proteomes" id="UP000269872"/>
    </source>
</evidence>
<protein>
    <recommendedName>
        <fullName evidence="3">3-oxoadipate CoA-transferase</fullName>
        <ecNumber evidence="3">2.8.3.6</ecNumber>
    </recommendedName>
</protein>
<dbReference type="GO" id="GO:0047569">
    <property type="term" value="F:3-oxoadipate CoA-transferase activity"/>
    <property type="evidence" value="ECO:0007669"/>
    <property type="project" value="UniProtKB-EC"/>
</dbReference>
<dbReference type="AlphaFoldDB" id="A0A3M6FHV9"/>
<dbReference type="InterPro" id="IPR012792">
    <property type="entry name" value="3-oxoacid_CoA-transf_A"/>
</dbReference>
<dbReference type="GO" id="GO:0042952">
    <property type="term" value="P:beta-ketoadipate pathway"/>
    <property type="evidence" value="ECO:0007669"/>
    <property type="project" value="UniProtKB-UniPathway"/>
</dbReference>
<dbReference type="PANTHER" id="PTHR13707">
    <property type="entry name" value="KETOACID-COENZYME A TRANSFERASE"/>
    <property type="match status" value="1"/>
</dbReference>
<evidence type="ECO:0000256" key="1">
    <source>
        <dbReference type="ARBA" id="ARBA00001447"/>
    </source>
</evidence>
<dbReference type="NCBIfam" id="TIGR02429">
    <property type="entry name" value="pcaI_scoA_fam"/>
    <property type="match status" value="1"/>
</dbReference>
<dbReference type="UniPathway" id="UPA00157">
    <property type="reaction ID" value="UER00262"/>
</dbReference>
<dbReference type="PANTHER" id="PTHR13707:SF60">
    <property type="entry name" value="ACETATE COA-TRANSFERASE SUBUNIT ALPHA"/>
    <property type="match status" value="1"/>
</dbReference>
<proteinExistence type="predicted"/>
<dbReference type="InterPro" id="IPR004165">
    <property type="entry name" value="CoA_trans_fam_I"/>
</dbReference>
<comment type="pathway">
    <text evidence="2">Aromatic compound metabolism; beta-ketoadipate pathway; acetyl-CoA and succinyl-CoA from 3-oxoadipate: step 1/2.</text>
</comment>
<comment type="caution">
    <text evidence="5">The sequence shown here is derived from an EMBL/GenBank/DDBJ whole genome shotgun (WGS) entry which is preliminary data.</text>
</comment>
<accession>A0A3M6FHV9</accession>
<dbReference type="Gene3D" id="3.40.1080.10">
    <property type="entry name" value="Glutaconate Coenzyme A-transferase"/>
    <property type="match status" value="1"/>
</dbReference>
<evidence type="ECO:0000313" key="5">
    <source>
        <dbReference type="EMBL" id="RMV80170.1"/>
    </source>
</evidence>
<sequence length="269" mass="29436">MIRKTKLTNQCSREKMQVIDPPAVRLSVNNYKRRIIMAGLDKRVATYEEALAGLTDGMTVLCGGFGLCGIPENLIMQIKRMGIKGLTVVSNNCGVDGFGLGILLEDRQIRKMISSYVGENALFEKQLLSGELEVELTPQGTLAEKLRAGGAGIPAFYTATGYGTPVAEGKEARQFNGRNVILEEAITGDFALIKGWKADHFGNVIYRHTAQNFNPVAATAGRITVVEVEEIVEPGVLLPAQIHTPGIYVDRVIQGTFEKRIEQRTVRKS</sequence>
<organism evidence="5 6">
    <name type="scientific">Pseudomonas caricapapayae</name>
    <dbReference type="NCBI Taxonomy" id="46678"/>
    <lineage>
        <taxon>Bacteria</taxon>
        <taxon>Pseudomonadati</taxon>
        <taxon>Pseudomonadota</taxon>
        <taxon>Gammaproteobacteria</taxon>
        <taxon>Pseudomonadales</taxon>
        <taxon>Pseudomonadaceae</taxon>
        <taxon>Pseudomonas</taxon>
    </lineage>
</organism>
<keyword evidence="4 5" id="KW-0808">Transferase</keyword>
<dbReference type="Proteomes" id="UP000269872">
    <property type="component" value="Unassembled WGS sequence"/>
</dbReference>
<dbReference type="SUPFAM" id="SSF100950">
    <property type="entry name" value="NagB/RpiA/CoA transferase-like"/>
    <property type="match status" value="1"/>
</dbReference>
<dbReference type="InterPro" id="IPR037171">
    <property type="entry name" value="NagB/RpiA_transferase-like"/>
</dbReference>
<dbReference type="EMBL" id="RBUY01000005">
    <property type="protein sequence ID" value="RMV80170.1"/>
    <property type="molecule type" value="Genomic_DNA"/>
</dbReference>
<reference evidence="5 6" key="1">
    <citation type="submission" date="2018-08" db="EMBL/GenBank/DDBJ databases">
        <title>Recombination of ecologically and evolutionarily significant loci maintains genetic cohesion in the Pseudomonas syringae species complex.</title>
        <authorList>
            <person name="Dillon M."/>
            <person name="Thakur S."/>
            <person name="Almeida R.N.D."/>
            <person name="Weir B.S."/>
            <person name="Guttman D.S."/>
        </authorList>
    </citation>
    <scope>NUCLEOTIDE SEQUENCE [LARGE SCALE GENOMIC DNA]</scope>
    <source>
        <strain evidence="5 6">ICMP 7496</strain>
    </source>
</reference>
<dbReference type="SMART" id="SM00882">
    <property type="entry name" value="CoA_trans"/>
    <property type="match status" value="1"/>
</dbReference>
<dbReference type="FunFam" id="3.40.1080.10:FF:000005">
    <property type="entry name" value="3-oxoacid CoA-transferase subunit A"/>
    <property type="match status" value="1"/>
</dbReference>